<keyword evidence="3" id="KW-1185">Reference proteome</keyword>
<evidence type="ECO:0000313" key="2">
    <source>
        <dbReference type="EMBL" id="MBB3897964.1"/>
    </source>
</evidence>
<name>A0A840ACI7_9PROT</name>
<keyword evidence="2" id="KW-0456">Lyase</keyword>
<evidence type="ECO:0000313" key="3">
    <source>
        <dbReference type="Proteomes" id="UP000553193"/>
    </source>
</evidence>
<accession>A0A840ACI7</accession>
<dbReference type="PANTHER" id="PTHR43130">
    <property type="entry name" value="ARAC-FAMILY TRANSCRIPTIONAL REGULATOR"/>
    <property type="match status" value="1"/>
</dbReference>
<organism evidence="2 3">
    <name type="scientific">Roseococcus suduntuyensis</name>
    <dbReference type="NCBI Taxonomy" id="455361"/>
    <lineage>
        <taxon>Bacteria</taxon>
        <taxon>Pseudomonadati</taxon>
        <taxon>Pseudomonadota</taxon>
        <taxon>Alphaproteobacteria</taxon>
        <taxon>Acetobacterales</taxon>
        <taxon>Roseomonadaceae</taxon>
        <taxon>Roseococcus</taxon>
    </lineage>
</organism>
<dbReference type="Proteomes" id="UP000553193">
    <property type="component" value="Unassembled WGS sequence"/>
</dbReference>
<dbReference type="CDD" id="cd03139">
    <property type="entry name" value="GATase1_PfpI_2"/>
    <property type="match status" value="1"/>
</dbReference>
<dbReference type="RefSeq" id="WP_184383073.1">
    <property type="nucleotide sequence ID" value="NZ_JACIDJ010000002.1"/>
</dbReference>
<protein>
    <submittedName>
        <fullName evidence="2">Cyclohexyl-isocyanide hydratase</fullName>
        <ecNumber evidence="2">4.2.1.103</ecNumber>
    </submittedName>
</protein>
<dbReference type="GO" id="GO:0006355">
    <property type="term" value="P:regulation of DNA-templated transcription"/>
    <property type="evidence" value="ECO:0007669"/>
    <property type="project" value="TreeGrafter"/>
</dbReference>
<feature type="domain" description="DJ-1/PfpI" evidence="1">
    <location>
        <begin position="10"/>
        <end position="163"/>
    </location>
</feature>
<dbReference type="InterPro" id="IPR002818">
    <property type="entry name" value="DJ-1/PfpI"/>
</dbReference>
<gene>
    <name evidence="2" type="ORF">GGQ83_001401</name>
</gene>
<dbReference type="InterPro" id="IPR029062">
    <property type="entry name" value="Class_I_gatase-like"/>
</dbReference>
<dbReference type="EMBL" id="JACIDJ010000002">
    <property type="protein sequence ID" value="MBB3897964.1"/>
    <property type="molecule type" value="Genomic_DNA"/>
</dbReference>
<reference evidence="2 3" key="1">
    <citation type="submission" date="2020-08" db="EMBL/GenBank/DDBJ databases">
        <title>Genomic Encyclopedia of Type Strains, Phase IV (KMG-IV): sequencing the most valuable type-strain genomes for metagenomic binning, comparative biology and taxonomic classification.</title>
        <authorList>
            <person name="Goeker M."/>
        </authorList>
    </citation>
    <scope>NUCLEOTIDE SEQUENCE [LARGE SCALE GENOMIC DNA]</scope>
    <source>
        <strain evidence="2 3">DSM 19979</strain>
    </source>
</reference>
<evidence type="ECO:0000259" key="1">
    <source>
        <dbReference type="Pfam" id="PF01965"/>
    </source>
</evidence>
<dbReference type="GO" id="GO:0050549">
    <property type="term" value="F:cyclohexyl-isocyanide hydratase activity"/>
    <property type="evidence" value="ECO:0007669"/>
    <property type="project" value="UniProtKB-EC"/>
</dbReference>
<dbReference type="PANTHER" id="PTHR43130:SF2">
    <property type="entry name" value="DJ-1_PFPI DOMAIN-CONTAINING PROTEIN"/>
    <property type="match status" value="1"/>
</dbReference>
<dbReference type="Pfam" id="PF01965">
    <property type="entry name" value="DJ-1_PfpI"/>
    <property type="match status" value="1"/>
</dbReference>
<proteinExistence type="predicted"/>
<dbReference type="Gene3D" id="3.40.50.880">
    <property type="match status" value="1"/>
</dbReference>
<dbReference type="InterPro" id="IPR052158">
    <property type="entry name" value="INH-QAR"/>
</dbReference>
<dbReference type="AlphaFoldDB" id="A0A840ACI7"/>
<comment type="caution">
    <text evidence="2">The sequence shown here is derived from an EMBL/GenBank/DDBJ whole genome shotgun (WGS) entry which is preliminary data.</text>
</comment>
<dbReference type="EC" id="4.2.1.103" evidence="2"/>
<sequence length="226" mass="24235">MTHLNIGSVIFPDLDQVDLTGPHEILSRLPDSTWRLYGPSLDPVTDMKGLRILPDAVLEDAPQLDVLHVPGGFGVDAAMRDARLLDWLKRQAEGAQLVFTVCTGSLLLGATGLLRGRRATTHWASHHLLPLLGATPVDERVVEDGKFVTAAGVTSGFDGALHVAAKLRGPEVAQFIQLYMQYDPHPPFQAGNPRTAPAATRDQATAAFANVVAAREAVLRGLQLTG</sequence>
<dbReference type="SUPFAM" id="SSF52317">
    <property type="entry name" value="Class I glutamine amidotransferase-like"/>
    <property type="match status" value="1"/>
</dbReference>